<protein>
    <submittedName>
        <fullName evidence="3">Uncharacterized protein DUF2877</fullName>
    </submittedName>
</protein>
<keyword evidence="2" id="KW-0472">Membrane</keyword>
<keyword evidence="4" id="KW-1185">Reference proteome</keyword>
<dbReference type="AlphaFoldDB" id="A0A2M9BFF2"/>
<dbReference type="Proteomes" id="UP000230842">
    <property type="component" value="Unassembled WGS sequence"/>
</dbReference>
<dbReference type="InterPro" id="IPR021530">
    <property type="entry name" value="AllH-like"/>
</dbReference>
<comment type="caution">
    <text evidence="3">The sequence shown here is derived from an EMBL/GenBank/DDBJ whole genome shotgun (WGS) entry which is preliminary data.</text>
</comment>
<name>A0A2M9BFF2_9ACTN</name>
<sequence length="291" mass="30425">MTQAIDAVATALPVAATPAVAALLEGPRRSAVVVGRSRQALYLRDGERYLAVLDHDAVAVPCGLRTTLSGVGSTRRVELGEGRCTIDGTDLAVRRFVDASVPPVADDPAHASALPWRRVAEDLRRHAPGDALAVSLLDDDLLEALRRDDPRAVHLLLGRGPGLTPLGDDLLAGWLVARHALGLRDGRVRTTVARLAPTRTTVVSAALLDDALSGHAIPELSALLRSLGGPGLSERLAALLTVGSSSGLGLALGAALALDRPRHTDTSRHADTSHLDTSHLDTSHLDTGGQR</sequence>
<gene>
    <name evidence="3" type="ORF">CLV56_0889</name>
</gene>
<keyword evidence="2" id="KW-0812">Transmembrane</keyword>
<dbReference type="EMBL" id="PGEZ01000001">
    <property type="protein sequence ID" value="PJJ56678.1"/>
    <property type="molecule type" value="Genomic_DNA"/>
</dbReference>
<feature type="transmembrane region" description="Helical" evidence="2">
    <location>
        <begin position="236"/>
        <end position="258"/>
    </location>
</feature>
<accession>A0A2M9BFF2</accession>
<reference evidence="3 4" key="1">
    <citation type="submission" date="2017-11" db="EMBL/GenBank/DDBJ databases">
        <title>Genomic Encyclopedia of Archaeal and Bacterial Type Strains, Phase II (KMG-II): From Individual Species to Whole Genera.</title>
        <authorList>
            <person name="Goeker M."/>
        </authorList>
    </citation>
    <scope>NUCLEOTIDE SEQUENCE [LARGE SCALE GENOMIC DNA]</scope>
    <source>
        <strain evidence="3 4">DSM 27763</strain>
    </source>
</reference>
<feature type="region of interest" description="Disordered" evidence="1">
    <location>
        <begin position="263"/>
        <end position="291"/>
    </location>
</feature>
<dbReference type="Pfam" id="PF11392">
    <property type="entry name" value="AllH"/>
    <property type="match status" value="1"/>
</dbReference>
<proteinExistence type="predicted"/>
<evidence type="ECO:0000313" key="3">
    <source>
        <dbReference type="EMBL" id="PJJ56678.1"/>
    </source>
</evidence>
<dbReference type="RefSeq" id="WP_100414439.1">
    <property type="nucleotide sequence ID" value="NZ_PGEZ01000001.1"/>
</dbReference>
<evidence type="ECO:0000256" key="2">
    <source>
        <dbReference type="SAM" id="Phobius"/>
    </source>
</evidence>
<dbReference type="OrthoDB" id="3830984at2"/>
<organism evidence="3 4">
    <name type="scientific">Mumia flava</name>
    <dbReference type="NCBI Taxonomy" id="1348852"/>
    <lineage>
        <taxon>Bacteria</taxon>
        <taxon>Bacillati</taxon>
        <taxon>Actinomycetota</taxon>
        <taxon>Actinomycetes</taxon>
        <taxon>Propionibacteriales</taxon>
        <taxon>Nocardioidaceae</taxon>
        <taxon>Mumia</taxon>
    </lineage>
</organism>
<keyword evidence="2" id="KW-1133">Transmembrane helix</keyword>
<evidence type="ECO:0000313" key="4">
    <source>
        <dbReference type="Proteomes" id="UP000230842"/>
    </source>
</evidence>
<evidence type="ECO:0000256" key="1">
    <source>
        <dbReference type="SAM" id="MobiDB-lite"/>
    </source>
</evidence>
<feature type="compositionally biased region" description="Basic and acidic residues" evidence="1">
    <location>
        <begin position="263"/>
        <end position="284"/>
    </location>
</feature>